<evidence type="ECO:0000313" key="2">
    <source>
        <dbReference type="EMBL" id="RMM45056.1"/>
    </source>
</evidence>
<name>A0A3M3E8P4_9PSED</name>
<evidence type="ECO:0000259" key="1">
    <source>
        <dbReference type="PROSITE" id="PS50006"/>
    </source>
</evidence>
<dbReference type="InterPro" id="IPR000253">
    <property type="entry name" value="FHA_dom"/>
</dbReference>
<dbReference type="PROSITE" id="PS50006">
    <property type="entry name" value="FHA_DOMAIN"/>
    <property type="match status" value="1"/>
</dbReference>
<dbReference type="InterPro" id="IPR017735">
    <property type="entry name" value="T6SS_FHA"/>
</dbReference>
<dbReference type="NCBIfam" id="TIGR03354">
    <property type="entry name" value="VI_FHA"/>
    <property type="match status" value="1"/>
</dbReference>
<dbReference type="InterPro" id="IPR046883">
    <property type="entry name" value="T6SS_FHA_C"/>
</dbReference>
<keyword evidence="3" id="KW-1185">Reference proteome</keyword>
<accession>A0A3M3E8P4</accession>
<comment type="caution">
    <text evidence="2">The sequence shown here is derived from an EMBL/GenBank/DDBJ whole genome shotgun (WGS) entry which is preliminary data.</text>
</comment>
<dbReference type="Pfam" id="PF20232">
    <property type="entry name" value="T6SS_FHA_C"/>
    <property type="match status" value="1"/>
</dbReference>
<dbReference type="SUPFAM" id="SSF49879">
    <property type="entry name" value="SMAD/FHA domain"/>
    <property type="match status" value="1"/>
</dbReference>
<dbReference type="OrthoDB" id="273564at2"/>
<dbReference type="STRING" id="47879.AXG94_14595"/>
<reference evidence="2 3" key="1">
    <citation type="submission" date="2018-08" db="EMBL/GenBank/DDBJ databases">
        <title>Recombination of ecologically and evolutionarily significant loci maintains genetic cohesion in the Pseudomonas syringae species complex.</title>
        <authorList>
            <person name="Dillon M."/>
            <person name="Thakur S."/>
            <person name="Almeida R.N.D."/>
            <person name="Weir B.S."/>
            <person name="Guttman D.S."/>
        </authorList>
    </citation>
    <scope>NUCLEOTIDE SEQUENCE [LARGE SCALE GENOMIC DNA]</scope>
    <source>
        <strain evidence="2 3">NCPPB2445</strain>
    </source>
</reference>
<feature type="domain" description="FHA" evidence="1">
    <location>
        <begin position="28"/>
        <end position="71"/>
    </location>
</feature>
<sequence length="399" mass="44340">MELVLEMLNARQFIPAPLCRKTFGAAGGVIGRGESCDWSIPDRQRLLSKRHAQISSREGAFFLTDTSGNGVSHQASGERLPKSEPVRIQDGDVFLMGDFEILARLASGATSSTATADPLSIDSLIPDDAFLDLDPLKALDQPPGVFSETDELISPSGIPEDAFKCSDYAPIDMENLLLPELVEASPEANLEPVSPATATHHPHEDFWERFGTALGMDLGNLNNEARETLALNAVKLLRQSIQGLQQSLHTRSELKNELRLARTLIQVEPKNPLKVADDARHALQMLLQPNTPAQSAADQSIARAFRDLQAHQVALLTASRATLRATLEHFSPQRLMFRLERDHKPLIRTSGRYWKAYIRYHQALRQDDDWAGRLLARDFAQAYDEQVRLVSTLHTDHHG</sequence>
<dbReference type="Proteomes" id="UP000270661">
    <property type="component" value="Unassembled WGS sequence"/>
</dbReference>
<dbReference type="RefSeq" id="WP_053192095.1">
    <property type="nucleotide sequence ID" value="NZ_CP072011.1"/>
</dbReference>
<proteinExistence type="predicted"/>
<dbReference type="EMBL" id="RBOJ01000096">
    <property type="protein sequence ID" value="RMM45056.1"/>
    <property type="molecule type" value="Genomic_DNA"/>
</dbReference>
<dbReference type="CDD" id="cd00060">
    <property type="entry name" value="FHA"/>
    <property type="match status" value="1"/>
</dbReference>
<dbReference type="Pfam" id="PF00498">
    <property type="entry name" value="FHA"/>
    <property type="match status" value="1"/>
</dbReference>
<evidence type="ECO:0000313" key="3">
    <source>
        <dbReference type="Proteomes" id="UP000270661"/>
    </source>
</evidence>
<protein>
    <recommendedName>
        <fullName evidence="1">FHA domain-containing protein</fullName>
    </recommendedName>
</protein>
<dbReference type="AlphaFoldDB" id="A0A3M3E8P4"/>
<dbReference type="Gene3D" id="2.60.200.20">
    <property type="match status" value="1"/>
</dbReference>
<dbReference type="InterPro" id="IPR008984">
    <property type="entry name" value="SMAD_FHA_dom_sf"/>
</dbReference>
<organism evidence="2 3">
    <name type="scientific">Pseudomonas corrugata</name>
    <dbReference type="NCBI Taxonomy" id="47879"/>
    <lineage>
        <taxon>Bacteria</taxon>
        <taxon>Pseudomonadati</taxon>
        <taxon>Pseudomonadota</taxon>
        <taxon>Gammaproteobacteria</taxon>
        <taxon>Pseudomonadales</taxon>
        <taxon>Pseudomonadaceae</taxon>
        <taxon>Pseudomonas</taxon>
    </lineage>
</organism>
<gene>
    <name evidence="2" type="ORF">ALQ77_01709</name>
</gene>